<protein>
    <submittedName>
        <fullName evidence="1">16201_t:CDS:1</fullName>
    </submittedName>
</protein>
<comment type="caution">
    <text evidence="1">The sequence shown here is derived from an EMBL/GenBank/DDBJ whole genome shotgun (WGS) entry which is preliminary data.</text>
</comment>
<dbReference type="EMBL" id="CAJVPT010043735">
    <property type="protein sequence ID" value="CAG8732906.1"/>
    <property type="molecule type" value="Genomic_DNA"/>
</dbReference>
<accession>A0ACA9Q443</accession>
<evidence type="ECO:0000313" key="2">
    <source>
        <dbReference type="Proteomes" id="UP000789525"/>
    </source>
</evidence>
<gene>
    <name evidence="1" type="ORF">ACOLOM_LOCUS11751</name>
</gene>
<keyword evidence="2" id="KW-1185">Reference proteome</keyword>
<sequence length="103" mass="11492">RSLANALAGAPYSQLPKYVIARVPIHWVLVLDQPYNSRSPYRIVDIPKTHQTVQMAKATLIADQHSRTCKLSLILAVYLLLNACIHVSFEAGSVELGRHLVLF</sequence>
<proteinExistence type="predicted"/>
<name>A0ACA9Q443_9GLOM</name>
<organism evidence="1 2">
    <name type="scientific">Acaulospora colombiana</name>
    <dbReference type="NCBI Taxonomy" id="27376"/>
    <lineage>
        <taxon>Eukaryota</taxon>
        <taxon>Fungi</taxon>
        <taxon>Fungi incertae sedis</taxon>
        <taxon>Mucoromycota</taxon>
        <taxon>Glomeromycotina</taxon>
        <taxon>Glomeromycetes</taxon>
        <taxon>Diversisporales</taxon>
        <taxon>Acaulosporaceae</taxon>
        <taxon>Acaulospora</taxon>
    </lineage>
</organism>
<dbReference type="Proteomes" id="UP000789525">
    <property type="component" value="Unassembled WGS sequence"/>
</dbReference>
<evidence type="ECO:0000313" key="1">
    <source>
        <dbReference type="EMBL" id="CAG8732906.1"/>
    </source>
</evidence>
<feature type="non-terminal residue" evidence="1">
    <location>
        <position position="1"/>
    </location>
</feature>
<reference evidence="1" key="1">
    <citation type="submission" date="2021-06" db="EMBL/GenBank/DDBJ databases">
        <authorList>
            <person name="Kallberg Y."/>
            <person name="Tangrot J."/>
            <person name="Rosling A."/>
        </authorList>
    </citation>
    <scope>NUCLEOTIDE SEQUENCE</scope>
    <source>
        <strain evidence="1">CL356</strain>
    </source>
</reference>